<protein>
    <submittedName>
        <fullName evidence="1">Uncharacterized protein</fullName>
    </submittedName>
</protein>
<evidence type="ECO:0000313" key="1">
    <source>
        <dbReference type="EMBL" id="GFN97872.1"/>
    </source>
</evidence>
<name>A0AAV3ZTS9_9GAST</name>
<gene>
    <name evidence="1" type="ORF">PoB_002437800</name>
</gene>
<proteinExistence type="predicted"/>
<comment type="caution">
    <text evidence="1">The sequence shown here is derived from an EMBL/GenBank/DDBJ whole genome shotgun (WGS) entry which is preliminary data.</text>
</comment>
<organism evidence="1 2">
    <name type="scientific">Plakobranchus ocellatus</name>
    <dbReference type="NCBI Taxonomy" id="259542"/>
    <lineage>
        <taxon>Eukaryota</taxon>
        <taxon>Metazoa</taxon>
        <taxon>Spiralia</taxon>
        <taxon>Lophotrochozoa</taxon>
        <taxon>Mollusca</taxon>
        <taxon>Gastropoda</taxon>
        <taxon>Heterobranchia</taxon>
        <taxon>Euthyneura</taxon>
        <taxon>Panpulmonata</taxon>
        <taxon>Sacoglossa</taxon>
        <taxon>Placobranchoidea</taxon>
        <taxon>Plakobranchidae</taxon>
        <taxon>Plakobranchus</taxon>
    </lineage>
</organism>
<reference evidence="1 2" key="1">
    <citation type="journal article" date="2021" name="Elife">
        <title>Chloroplast acquisition without the gene transfer in kleptoplastic sea slugs, Plakobranchus ocellatus.</title>
        <authorList>
            <person name="Maeda T."/>
            <person name="Takahashi S."/>
            <person name="Yoshida T."/>
            <person name="Shimamura S."/>
            <person name="Takaki Y."/>
            <person name="Nagai Y."/>
            <person name="Toyoda A."/>
            <person name="Suzuki Y."/>
            <person name="Arimoto A."/>
            <person name="Ishii H."/>
            <person name="Satoh N."/>
            <person name="Nishiyama T."/>
            <person name="Hasebe M."/>
            <person name="Maruyama T."/>
            <person name="Minagawa J."/>
            <person name="Obokata J."/>
            <person name="Shigenobu S."/>
        </authorList>
    </citation>
    <scope>NUCLEOTIDE SEQUENCE [LARGE SCALE GENOMIC DNA]</scope>
</reference>
<keyword evidence="2" id="KW-1185">Reference proteome</keyword>
<dbReference type="AlphaFoldDB" id="A0AAV3ZTS9"/>
<sequence>MLTNPRSPSTLHRWIPRILCCPRPPSTLHRWIPRILCYPRPPSTLHRWIPRILCYPCPPSTLHRWIPRIYAIHVHPQLYIAGFLVFYAIHVHPQLYIVGFLVFYADLSTSTLNSTSLDSSYSMLSTSNLNSTSLDSPYSVLTYLHHRRQLHFVGHIQLVIVGFSLKWFPLCNPQNEFPSIKNKMTAQFGDFALLFGLVVAAFVSEVNADAWSPVYCKACRRNFRITFCCRDHVNSFLPPGNFAHGLFRPPLREVIGHLPALGQNMQNHFFLFPAKTTGNHGRPTVSRSVRQEECVFRSCTKDLYRVTVCKSCWLHKIGRVAHH</sequence>
<evidence type="ECO:0000313" key="2">
    <source>
        <dbReference type="Proteomes" id="UP000735302"/>
    </source>
</evidence>
<accession>A0AAV3ZTS9</accession>
<dbReference type="Proteomes" id="UP000735302">
    <property type="component" value="Unassembled WGS sequence"/>
</dbReference>
<dbReference type="EMBL" id="BLXT01002816">
    <property type="protein sequence ID" value="GFN97872.1"/>
    <property type="molecule type" value="Genomic_DNA"/>
</dbReference>